<evidence type="ECO:0000313" key="2">
    <source>
        <dbReference type="EMBL" id="MBM7473311.1"/>
    </source>
</evidence>
<keyword evidence="1" id="KW-1133">Transmembrane helix</keyword>
<keyword evidence="1" id="KW-0472">Membrane</keyword>
<comment type="caution">
    <text evidence="2">The sequence shown here is derived from an EMBL/GenBank/DDBJ whole genome shotgun (WGS) entry which is preliminary data.</text>
</comment>
<protein>
    <recommendedName>
        <fullName evidence="4">Signal transduction histidine kinase subgroup 3 dimerisation and phosphoacceptor domain-containing protein</fullName>
    </recommendedName>
</protein>
<dbReference type="EMBL" id="JAFBBU010000001">
    <property type="protein sequence ID" value="MBM7473311.1"/>
    <property type="molecule type" value="Genomic_DNA"/>
</dbReference>
<organism evidence="2 3">
    <name type="scientific">Subtercola frigoramans</name>
    <dbReference type="NCBI Taxonomy" id="120298"/>
    <lineage>
        <taxon>Bacteria</taxon>
        <taxon>Bacillati</taxon>
        <taxon>Actinomycetota</taxon>
        <taxon>Actinomycetes</taxon>
        <taxon>Micrococcales</taxon>
        <taxon>Microbacteriaceae</taxon>
        <taxon>Subtercola</taxon>
    </lineage>
</organism>
<keyword evidence="1" id="KW-0812">Transmembrane</keyword>
<evidence type="ECO:0008006" key="4">
    <source>
        <dbReference type="Google" id="ProtNLM"/>
    </source>
</evidence>
<name>A0ABS2LA32_9MICO</name>
<reference evidence="2 3" key="1">
    <citation type="submission" date="2021-01" db="EMBL/GenBank/DDBJ databases">
        <title>Sequencing the genomes of 1000 actinobacteria strains.</title>
        <authorList>
            <person name="Klenk H.-P."/>
        </authorList>
    </citation>
    <scope>NUCLEOTIDE SEQUENCE [LARGE SCALE GENOMIC DNA]</scope>
    <source>
        <strain evidence="2 3">DSM 13057</strain>
    </source>
</reference>
<proteinExistence type="predicted"/>
<evidence type="ECO:0000256" key="1">
    <source>
        <dbReference type="SAM" id="Phobius"/>
    </source>
</evidence>
<evidence type="ECO:0000313" key="3">
    <source>
        <dbReference type="Proteomes" id="UP000776164"/>
    </source>
</evidence>
<dbReference type="Proteomes" id="UP000776164">
    <property type="component" value="Unassembled WGS sequence"/>
</dbReference>
<feature type="transmembrane region" description="Helical" evidence="1">
    <location>
        <begin position="113"/>
        <end position="134"/>
    </location>
</feature>
<feature type="transmembrane region" description="Helical" evidence="1">
    <location>
        <begin position="65"/>
        <end position="83"/>
    </location>
</feature>
<feature type="transmembrane region" description="Helical" evidence="1">
    <location>
        <begin position="34"/>
        <end position="53"/>
    </location>
</feature>
<accession>A0ABS2LA32</accession>
<feature type="transmembrane region" description="Helical" evidence="1">
    <location>
        <begin position="89"/>
        <end position="106"/>
    </location>
</feature>
<feature type="transmembrane region" description="Helical" evidence="1">
    <location>
        <begin position="140"/>
        <end position="158"/>
    </location>
</feature>
<dbReference type="RefSeq" id="WP_205110651.1">
    <property type="nucleotide sequence ID" value="NZ_BAAAHT010000014.1"/>
</dbReference>
<sequence>MISLPRAFAIALAAIFSAYHLVLATYSIGTARSPWPVLLAMAIYAGLTVMSLWPTSPLQMPNWMGALVFGGSIVISILVLSQLDGSQPNGYATWSVAAVGTLLTIITVRQQAAFAWLGIAALAVIVVIWANPLALTTTGVIGSAIWVAVAHALTRALARAARDTSFYARAELEAAAWHATHEVQLTEGRHRLDYINRVAGPMLHLIVDTGGELSAEDQRECLHVEGAIRDEIRGRLLLNEDVRAEVFAARRRGIDVSLLDDGGLDDVTDATRTRIQSQLATEISRSQADRLIVRTGADDGAAAVTVVGLRVGDDGSAVALGAEGDGDEVAQWTEIPRALEL</sequence>
<keyword evidence="3" id="KW-1185">Reference proteome</keyword>
<gene>
    <name evidence="2" type="ORF">JOE66_002945</name>
</gene>